<dbReference type="InParanoid" id="A0A2J7PHT3"/>
<name>A0A2J7PHT3_9NEOP</name>
<evidence type="ECO:0000313" key="1">
    <source>
        <dbReference type="EMBL" id="PNF15883.1"/>
    </source>
</evidence>
<dbReference type="AlphaFoldDB" id="A0A2J7PHT3"/>
<accession>A0A2J7PHT3</accession>
<evidence type="ECO:0000313" key="2">
    <source>
        <dbReference type="Proteomes" id="UP000235965"/>
    </source>
</evidence>
<organism evidence="1 2">
    <name type="scientific">Cryptotermes secundus</name>
    <dbReference type="NCBI Taxonomy" id="105785"/>
    <lineage>
        <taxon>Eukaryota</taxon>
        <taxon>Metazoa</taxon>
        <taxon>Ecdysozoa</taxon>
        <taxon>Arthropoda</taxon>
        <taxon>Hexapoda</taxon>
        <taxon>Insecta</taxon>
        <taxon>Pterygota</taxon>
        <taxon>Neoptera</taxon>
        <taxon>Polyneoptera</taxon>
        <taxon>Dictyoptera</taxon>
        <taxon>Blattodea</taxon>
        <taxon>Blattoidea</taxon>
        <taxon>Termitoidae</taxon>
        <taxon>Kalotermitidae</taxon>
        <taxon>Cryptotermitinae</taxon>
        <taxon>Cryptotermes</taxon>
    </lineage>
</organism>
<keyword evidence="2" id="KW-1185">Reference proteome</keyword>
<protein>
    <submittedName>
        <fullName evidence="1">Uncharacterized protein</fullName>
    </submittedName>
</protein>
<gene>
    <name evidence="1" type="ORF">B7P43_G08001</name>
</gene>
<reference evidence="1 2" key="1">
    <citation type="submission" date="2017-12" db="EMBL/GenBank/DDBJ databases">
        <title>Hemimetabolous genomes reveal molecular basis of termite eusociality.</title>
        <authorList>
            <person name="Harrison M.C."/>
            <person name="Jongepier E."/>
            <person name="Robertson H.M."/>
            <person name="Arning N."/>
            <person name="Bitard-Feildel T."/>
            <person name="Chao H."/>
            <person name="Childers C.P."/>
            <person name="Dinh H."/>
            <person name="Doddapaneni H."/>
            <person name="Dugan S."/>
            <person name="Gowin J."/>
            <person name="Greiner C."/>
            <person name="Han Y."/>
            <person name="Hu H."/>
            <person name="Hughes D.S.T."/>
            <person name="Huylmans A.-K."/>
            <person name="Kemena C."/>
            <person name="Kremer L.P.M."/>
            <person name="Lee S.L."/>
            <person name="Lopez-Ezquerra A."/>
            <person name="Mallet L."/>
            <person name="Monroy-Kuhn J.M."/>
            <person name="Moser A."/>
            <person name="Murali S.C."/>
            <person name="Muzny D.M."/>
            <person name="Otani S."/>
            <person name="Piulachs M.-D."/>
            <person name="Poelchau M."/>
            <person name="Qu J."/>
            <person name="Schaub F."/>
            <person name="Wada-Katsumata A."/>
            <person name="Worley K.C."/>
            <person name="Xie Q."/>
            <person name="Ylla G."/>
            <person name="Poulsen M."/>
            <person name="Gibbs R.A."/>
            <person name="Schal C."/>
            <person name="Richards S."/>
            <person name="Belles X."/>
            <person name="Korb J."/>
            <person name="Bornberg-Bauer E."/>
        </authorList>
    </citation>
    <scope>NUCLEOTIDE SEQUENCE [LARGE SCALE GENOMIC DNA]</scope>
    <source>
        <tissue evidence="1">Whole body</tissue>
    </source>
</reference>
<dbReference type="EMBL" id="NEVH01025133">
    <property type="protein sequence ID" value="PNF15883.1"/>
    <property type="molecule type" value="Genomic_DNA"/>
</dbReference>
<sequence length="85" mass="9877">MKLIVESFVHSMFRTSAESRLIKARHRPHDSNGLSRTPLMYRQQAEPREPVARARARVMWTGLDAFLILPLHESYFPKVRVGSML</sequence>
<comment type="caution">
    <text evidence="1">The sequence shown here is derived from an EMBL/GenBank/DDBJ whole genome shotgun (WGS) entry which is preliminary data.</text>
</comment>
<dbReference type="Proteomes" id="UP000235965">
    <property type="component" value="Unassembled WGS sequence"/>
</dbReference>
<proteinExistence type="predicted"/>